<proteinExistence type="predicted"/>
<dbReference type="CDD" id="cd09272">
    <property type="entry name" value="RNase_HI_RT_Ty1"/>
    <property type="match status" value="1"/>
</dbReference>
<gene>
    <name evidence="1" type="ORF">E5676_scaffold201G00130</name>
</gene>
<dbReference type="AlphaFoldDB" id="A0A5D3BTP1"/>
<dbReference type="Proteomes" id="UP000321947">
    <property type="component" value="Unassembled WGS sequence"/>
</dbReference>
<dbReference type="PANTHER" id="PTHR11439:SF461">
    <property type="entry name" value="OS10G0432200 PROTEIN"/>
    <property type="match status" value="1"/>
</dbReference>
<comment type="caution">
    <text evidence="1">The sequence shown here is derived from an EMBL/GenBank/DDBJ whole genome shotgun (WGS) entry which is preliminary data.</text>
</comment>
<evidence type="ECO:0000313" key="1">
    <source>
        <dbReference type="EMBL" id="TYK02534.1"/>
    </source>
</evidence>
<evidence type="ECO:0000313" key="2">
    <source>
        <dbReference type="Proteomes" id="UP000321947"/>
    </source>
</evidence>
<reference evidence="1 2" key="1">
    <citation type="submission" date="2019-08" db="EMBL/GenBank/DDBJ databases">
        <title>Draft genome sequences of two oriental melons (Cucumis melo L. var makuwa).</title>
        <authorList>
            <person name="Kwon S.-Y."/>
        </authorList>
    </citation>
    <scope>NUCLEOTIDE SEQUENCE [LARGE SCALE GENOMIC DNA]</scope>
    <source>
        <strain evidence="2">cv. Chang Bougi</strain>
        <tissue evidence="1">Leaf</tissue>
    </source>
</reference>
<protein>
    <submittedName>
        <fullName evidence="1">Putative mitochondrial protein</fullName>
    </submittedName>
</protein>
<sequence>MYRRDEIYQQGRSESSRVGVCCVGRRGMGGCGVGGHGTCRDVGGHDVGCRGMGRRGVGLAEGWVTVISDLQHYLGQHFEMKDLGSLKCFLDLKVSRHSNSVPLEDVSLYQQLVGSLINLTMTRPDIAYAVHIFSFQSSIVLSSYSDADWVGDPTDRRSTISYYFYLGDSLISWHTKKQSVVSRSSTKSKYRALADATV</sequence>
<organism evidence="1 2">
    <name type="scientific">Cucumis melo var. makuwa</name>
    <name type="common">Oriental melon</name>
    <dbReference type="NCBI Taxonomy" id="1194695"/>
    <lineage>
        <taxon>Eukaryota</taxon>
        <taxon>Viridiplantae</taxon>
        <taxon>Streptophyta</taxon>
        <taxon>Embryophyta</taxon>
        <taxon>Tracheophyta</taxon>
        <taxon>Spermatophyta</taxon>
        <taxon>Magnoliopsida</taxon>
        <taxon>eudicotyledons</taxon>
        <taxon>Gunneridae</taxon>
        <taxon>Pentapetalae</taxon>
        <taxon>rosids</taxon>
        <taxon>fabids</taxon>
        <taxon>Cucurbitales</taxon>
        <taxon>Cucurbitaceae</taxon>
        <taxon>Benincaseae</taxon>
        <taxon>Cucumis</taxon>
    </lineage>
</organism>
<accession>A0A5D3BTP1</accession>
<dbReference type="PANTHER" id="PTHR11439">
    <property type="entry name" value="GAG-POL-RELATED RETROTRANSPOSON"/>
    <property type="match status" value="1"/>
</dbReference>
<dbReference type="EMBL" id="SSTD01015562">
    <property type="protein sequence ID" value="TYK02534.1"/>
    <property type="molecule type" value="Genomic_DNA"/>
</dbReference>
<name>A0A5D3BTP1_CUCMM</name>